<keyword evidence="2" id="KW-1185">Reference proteome</keyword>
<evidence type="ECO:0000313" key="2">
    <source>
        <dbReference type="Proteomes" id="UP000564644"/>
    </source>
</evidence>
<proteinExistence type="predicted"/>
<reference evidence="1 2" key="1">
    <citation type="submission" date="2020-08" db="EMBL/GenBank/DDBJ databases">
        <title>Cohnella phylogeny.</title>
        <authorList>
            <person name="Dunlap C."/>
        </authorList>
    </citation>
    <scope>NUCLEOTIDE SEQUENCE [LARGE SCALE GENOMIC DNA]</scope>
    <source>
        <strain evidence="1 2">CBP 2801</strain>
    </source>
</reference>
<evidence type="ECO:0000313" key="1">
    <source>
        <dbReference type="EMBL" id="MBB6732797.1"/>
    </source>
</evidence>
<comment type="caution">
    <text evidence="1">The sequence shown here is derived from an EMBL/GenBank/DDBJ whole genome shotgun (WGS) entry which is preliminary data.</text>
</comment>
<organism evidence="1 2">
    <name type="scientific">Cohnella zeiphila</name>
    <dbReference type="NCBI Taxonomy" id="2761120"/>
    <lineage>
        <taxon>Bacteria</taxon>
        <taxon>Bacillati</taxon>
        <taxon>Bacillota</taxon>
        <taxon>Bacilli</taxon>
        <taxon>Bacillales</taxon>
        <taxon>Paenibacillaceae</taxon>
        <taxon>Cohnella</taxon>
    </lineage>
</organism>
<dbReference type="AlphaFoldDB" id="A0A7X0SMM7"/>
<accession>A0A7X0SMM7</accession>
<sequence>MKIINWAIVGVLIFLPFAVINRLDTDAQRKTMVTELRYNAALDTAVDDAARALLINADQQHEASYDSEKRVRVNKEEAIQTFYKVLYMNFGVADDPIGQGVLNRFVPAVLVIGYDGFWVYAEDEFRNAKGETEIRPVWGAKKPYAYVDSQGNSLAFSLDDYVTVYEAGTQRWLDGFRSEIQAGSTVALLKNRDLFEQVRRRTIVDEIQNELAYRINRYNQFVSRSGESYTFTLPAISQEEWNNTINDVGVLAFLQGIPIGTKQYNSYALGGSRVVKKETIIGAKKDGMKVYFRSNCGYSYPTEETFSSEKEAAQNGYMPLPCDRKS</sequence>
<dbReference type="EMBL" id="JACJVO010000021">
    <property type="protein sequence ID" value="MBB6732797.1"/>
    <property type="molecule type" value="Genomic_DNA"/>
</dbReference>
<evidence type="ECO:0008006" key="3">
    <source>
        <dbReference type="Google" id="ProtNLM"/>
    </source>
</evidence>
<dbReference type="RefSeq" id="WP_185130451.1">
    <property type="nucleotide sequence ID" value="NZ_JACJVO010000021.1"/>
</dbReference>
<dbReference type="Proteomes" id="UP000564644">
    <property type="component" value="Unassembled WGS sequence"/>
</dbReference>
<gene>
    <name evidence="1" type="ORF">H7C18_17935</name>
</gene>
<protein>
    <recommendedName>
        <fullName evidence="3">F0F1-type ATP synthase</fullName>
    </recommendedName>
</protein>
<name>A0A7X0SMM7_9BACL</name>